<dbReference type="GO" id="GO:0003723">
    <property type="term" value="F:RNA binding"/>
    <property type="evidence" value="ECO:0007669"/>
    <property type="project" value="UniProtKB-KW"/>
</dbReference>
<keyword evidence="4" id="KW-0540">Nuclease</keyword>
<evidence type="ECO:0000256" key="3">
    <source>
        <dbReference type="ARBA" id="ARBA00022490"/>
    </source>
</evidence>
<evidence type="ECO:0000313" key="9">
    <source>
        <dbReference type="EMBL" id="CBY93492.1"/>
    </source>
</evidence>
<dbReference type="PANTHER" id="PTHR23355">
    <property type="entry name" value="RIBONUCLEASE"/>
    <property type="match status" value="1"/>
</dbReference>
<dbReference type="HOGENOM" id="CLU_002333_7_3_14"/>
<dbReference type="GO" id="GO:0008859">
    <property type="term" value="F:exoribonuclease II activity"/>
    <property type="evidence" value="ECO:0007669"/>
    <property type="project" value="UniProtKB-EC"/>
</dbReference>
<dbReference type="OrthoDB" id="9764149at2"/>
<dbReference type="Pfam" id="PF00773">
    <property type="entry name" value="RNB"/>
    <property type="match status" value="1"/>
</dbReference>
<keyword evidence="6" id="KW-0269">Exonuclease</keyword>
<keyword evidence="3" id="KW-0963">Cytoplasm</keyword>
<keyword evidence="5" id="KW-0378">Hydrolase</keyword>
<dbReference type="InterPro" id="IPR012340">
    <property type="entry name" value="NA-bd_OB-fold"/>
</dbReference>
<dbReference type="EC" id="3.1.13.1" evidence="2"/>
<evidence type="ECO:0000256" key="2">
    <source>
        <dbReference type="ARBA" id="ARBA00012163"/>
    </source>
</evidence>
<dbReference type="EMBL" id="FR773153">
    <property type="protein sequence ID" value="CBY93492.1"/>
    <property type="molecule type" value="Genomic_DNA"/>
</dbReference>
<protein>
    <recommendedName>
        <fullName evidence="2">exoribonuclease II</fullName>
        <ecNumber evidence="2">3.1.13.1</ecNumber>
    </recommendedName>
</protein>
<dbReference type="KEGG" id="mha:HF1_14840"/>
<gene>
    <name evidence="9" type="primary">rnr</name>
    <name evidence="9" type="ORF">HF1_14840</name>
</gene>
<evidence type="ECO:0000313" key="10">
    <source>
        <dbReference type="Proteomes" id="UP000008637"/>
    </source>
</evidence>
<dbReference type="InterPro" id="IPR001900">
    <property type="entry name" value="RNase_II/R"/>
</dbReference>
<dbReference type="NCBIfam" id="TIGR00358">
    <property type="entry name" value="3_prime_RNase"/>
    <property type="match status" value="1"/>
</dbReference>
<dbReference type="InterPro" id="IPR022966">
    <property type="entry name" value="RNase_II/R_CS"/>
</dbReference>
<dbReference type="PROSITE" id="PS01175">
    <property type="entry name" value="RIBONUCLEASE_II"/>
    <property type="match status" value="1"/>
</dbReference>
<organism evidence="9 10">
    <name type="scientific">Mycoplasma haemofelis (strain Langford 1)</name>
    <name type="common">Haemobartonella felis</name>
    <dbReference type="NCBI Taxonomy" id="941640"/>
    <lineage>
        <taxon>Bacteria</taxon>
        <taxon>Bacillati</taxon>
        <taxon>Mycoplasmatota</taxon>
        <taxon>Mollicutes</taxon>
        <taxon>Mycoplasmataceae</taxon>
        <taxon>Mycoplasma</taxon>
    </lineage>
</organism>
<sequence length="639" mass="73981">MTTHNSKFKGKAKPRWLFEEVEGSKTEGIFKSHGHYGFIEGTDLFVRGENINTALNKDKVEYVVIKNTGFVEEGKSRFEAKILSVLERYKTSYVGEVIYCGKDQSFILLDSERLKRVASFTPETDDYKIGEKVIIQLTSFDLENLQGKVIKRIGHKSDPNMEIISILEDYGVKTSFPEEVIEEVQNVNLDIERHESHPARKDFRDIRLVTIDPSDSKDFDDAIAVYKKGDNYLLYVAISDVWSYLKDARNTDVEARRRGTSIYFLDSVIPMLPEKLSNNYCSLMPHQDRCAIVFSIEIDGKGKVLWDTMDVNPGIIHSKRRFTYGEVNEFFDGENQLEREDLEVRESLTLGLELYKMLENNRINRGYIAMEFPELKMKMSPSGEITEIYPYIRKHAQIMIENFMILANEGIARLLSEKNIPGIYRVHENPDVTKILFFVEEARKLSFEIEDTNFEKITQKTISSWFRNTSSHENMDLIYLLLLRSLQKAKYSINNAGHFGLNLKHYLHFTSPIRRYPDTMVHKMLWNYLFEKNEIPKNGGDPIYCDLHDIAKDSSHAEVQSNEISKEIKNCKIIQFMNKKVDSTFKAKVVFPAKSGAYVQLEDYYVEGFVKSRVPLILGSNVLVKPIHNSKEFKLLKVL</sequence>
<dbReference type="AlphaFoldDB" id="E8ZK21"/>
<keyword evidence="10" id="KW-1185">Reference proteome</keyword>
<dbReference type="InterPro" id="IPR050180">
    <property type="entry name" value="RNR_Ribonuclease"/>
</dbReference>
<name>E8ZK21_MYCHL</name>
<evidence type="ECO:0000256" key="7">
    <source>
        <dbReference type="ARBA" id="ARBA00022884"/>
    </source>
</evidence>
<comment type="catalytic activity">
    <reaction evidence="1">
        <text>Exonucleolytic cleavage in the 3'- to 5'-direction to yield nucleoside 5'-phosphates.</text>
        <dbReference type="EC" id="3.1.13.1"/>
    </reaction>
</comment>
<evidence type="ECO:0000256" key="5">
    <source>
        <dbReference type="ARBA" id="ARBA00022801"/>
    </source>
</evidence>
<keyword evidence="7" id="KW-0694">RNA-binding</keyword>
<dbReference type="SMART" id="SM00955">
    <property type="entry name" value="RNB"/>
    <property type="match status" value="1"/>
</dbReference>
<evidence type="ECO:0000256" key="4">
    <source>
        <dbReference type="ARBA" id="ARBA00022722"/>
    </source>
</evidence>
<evidence type="ECO:0000259" key="8">
    <source>
        <dbReference type="SMART" id="SM00955"/>
    </source>
</evidence>
<evidence type="ECO:0000256" key="6">
    <source>
        <dbReference type="ARBA" id="ARBA00022839"/>
    </source>
</evidence>
<reference evidence="9 10" key="1">
    <citation type="journal article" date="2011" name="J. Bacteriol.">
        <title>Complete genome sequence of Mycoplasma haemofelis, a hemotropic mycoplasma.</title>
        <authorList>
            <person name="Barker E.N."/>
            <person name="Helps C.R."/>
            <person name="Peters I.R."/>
            <person name="Darby A.C."/>
            <person name="Radford A.D."/>
            <person name="Tasker S."/>
        </authorList>
    </citation>
    <scope>NUCLEOTIDE SEQUENCE [LARGE SCALE GENOMIC DNA]</scope>
    <source>
        <strain evidence="9 10">Langford 1</strain>
    </source>
</reference>
<dbReference type="GO" id="GO:0006402">
    <property type="term" value="P:mRNA catabolic process"/>
    <property type="evidence" value="ECO:0007669"/>
    <property type="project" value="TreeGrafter"/>
</dbReference>
<dbReference type="InterPro" id="IPR004476">
    <property type="entry name" value="RNase_II/RNase_R"/>
</dbReference>
<proteinExistence type="predicted"/>
<dbReference type="GO" id="GO:0005829">
    <property type="term" value="C:cytosol"/>
    <property type="evidence" value="ECO:0007669"/>
    <property type="project" value="TreeGrafter"/>
</dbReference>
<accession>E8ZK21</accession>
<dbReference type="PANTHER" id="PTHR23355:SF9">
    <property type="entry name" value="DIS3-LIKE EXONUCLEASE 2"/>
    <property type="match status" value="1"/>
</dbReference>
<evidence type="ECO:0000256" key="1">
    <source>
        <dbReference type="ARBA" id="ARBA00001849"/>
    </source>
</evidence>
<dbReference type="SUPFAM" id="SSF50249">
    <property type="entry name" value="Nucleic acid-binding proteins"/>
    <property type="match status" value="3"/>
</dbReference>
<dbReference type="Proteomes" id="UP000008637">
    <property type="component" value="Chromosome"/>
</dbReference>
<dbReference type="InterPro" id="IPR040476">
    <property type="entry name" value="CSD2"/>
</dbReference>
<feature type="domain" description="RNB" evidence="8">
    <location>
        <begin position="200"/>
        <end position="531"/>
    </location>
</feature>
<dbReference type="Pfam" id="PF17876">
    <property type="entry name" value="CSD2"/>
    <property type="match status" value="1"/>
</dbReference>